<dbReference type="Proteomes" id="UP000462931">
    <property type="component" value="Unassembled WGS sequence"/>
</dbReference>
<accession>A0A7K0FRE7</accession>
<keyword evidence="2" id="KW-1185">Reference proteome</keyword>
<dbReference type="Gene3D" id="1.25.40.390">
    <property type="match status" value="1"/>
</dbReference>
<dbReference type="InterPro" id="IPR011990">
    <property type="entry name" value="TPR-like_helical_dom_sf"/>
</dbReference>
<dbReference type="InterPro" id="IPR041662">
    <property type="entry name" value="SusD-like_2"/>
</dbReference>
<sequence>MKKILRITMIFISVLVVISPGCQKDFTEINTDPNGTPSALPAQLLAPALVNTLTTNMVRNRNFNNELMQVTVNQSDAEAVVFRYEFRRNLSDYAWNNLYVQLNNFKDIYNLANSDSNIDKSYRGISLICQAWVFSILTDTYGDIPYSEALKGKELVFEPKFDQQKDVYLGLFQQLEEANTLLAGAPNILAGSDPVYQGNASRWRKFGNSLYLRLLLRLSGKAEVAQQCIDKIKDIVDVNPSNYPRIASNDESAILKWTGMGPFTSPYVLSVREQDWRAPSIGAFFIDHLRDWNDPRLDISTYGRNGVNRWGIAQGPNGFAGVKSGYVPGTGEPKQSYFYSSASVVSGFPAQNLQNDPLTGMIMNYAEQQFILAEAAAKGWINGSAEDFYKSGVLNSITLWVPTWSLSVDTYLINADMQFLPTDGLAEKMEKIHLQKYYALFLADNQQWFEYRRTGYPTLPKGPGLRNDGIMPARMTYPVYVESANPSNYKLAVAAQGPDEIFTQVWWQKP</sequence>
<protein>
    <submittedName>
        <fullName evidence="1">SusD/RagB family nutrient-binding outer membrane lipoprotein</fullName>
    </submittedName>
</protein>
<gene>
    <name evidence="1" type="ORF">GJJ64_15400</name>
</gene>
<organism evidence="1 2">
    <name type="scientific">Pedobacter puniceum</name>
    <dbReference type="NCBI Taxonomy" id="2666136"/>
    <lineage>
        <taxon>Bacteria</taxon>
        <taxon>Pseudomonadati</taxon>
        <taxon>Bacteroidota</taxon>
        <taxon>Sphingobacteriia</taxon>
        <taxon>Sphingobacteriales</taxon>
        <taxon>Sphingobacteriaceae</taxon>
        <taxon>Pedobacter</taxon>
    </lineage>
</organism>
<proteinExistence type="predicted"/>
<comment type="caution">
    <text evidence="1">The sequence shown here is derived from an EMBL/GenBank/DDBJ whole genome shotgun (WGS) entry which is preliminary data.</text>
</comment>
<evidence type="ECO:0000313" key="2">
    <source>
        <dbReference type="Proteomes" id="UP000462931"/>
    </source>
</evidence>
<dbReference type="Pfam" id="PF12771">
    <property type="entry name" value="SusD-like_2"/>
    <property type="match status" value="1"/>
</dbReference>
<evidence type="ECO:0000313" key="1">
    <source>
        <dbReference type="EMBL" id="MRX48579.1"/>
    </source>
</evidence>
<name>A0A7K0FRE7_9SPHI</name>
<dbReference type="RefSeq" id="WP_154288648.1">
    <property type="nucleotide sequence ID" value="NZ_WKJI01000005.1"/>
</dbReference>
<dbReference type="SUPFAM" id="SSF48452">
    <property type="entry name" value="TPR-like"/>
    <property type="match status" value="1"/>
</dbReference>
<dbReference type="AlphaFoldDB" id="A0A7K0FRE7"/>
<keyword evidence="1" id="KW-0449">Lipoprotein</keyword>
<reference evidence="1 2" key="1">
    <citation type="submission" date="2019-11" db="EMBL/GenBank/DDBJ databases">
        <authorList>
            <person name="Cheng Q."/>
            <person name="Yang Z."/>
        </authorList>
    </citation>
    <scope>NUCLEOTIDE SEQUENCE [LARGE SCALE GENOMIC DNA]</scope>
    <source>
        <strain evidence="1 2">HX-22-1</strain>
    </source>
</reference>
<dbReference type="EMBL" id="WKJI01000005">
    <property type="protein sequence ID" value="MRX48579.1"/>
    <property type="molecule type" value="Genomic_DNA"/>
</dbReference>